<keyword evidence="1" id="KW-0472">Membrane</keyword>
<dbReference type="RefSeq" id="WP_309867256.1">
    <property type="nucleotide sequence ID" value="NZ_JAVDQG010000006.1"/>
</dbReference>
<feature type="transmembrane region" description="Helical" evidence="1">
    <location>
        <begin position="154"/>
        <end position="172"/>
    </location>
</feature>
<organism evidence="2 3">
    <name type="scientific">Desmospora profundinema</name>
    <dbReference type="NCBI Taxonomy" id="1571184"/>
    <lineage>
        <taxon>Bacteria</taxon>
        <taxon>Bacillati</taxon>
        <taxon>Bacillota</taxon>
        <taxon>Bacilli</taxon>
        <taxon>Bacillales</taxon>
        <taxon>Thermoactinomycetaceae</taxon>
        <taxon>Desmospora</taxon>
    </lineage>
</organism>
<keyword evidence="1" id="KW-1133">Transmembrane helix</keyword>
<sequence>MIYVLSGVSMLATLIVILLLASIIGSLIWRRSRPAERTRLHHAVKAGLVAGVLATLAYDASRFLLIRWTGIQFWPFDIFLIFGQSLVGTGYNGWWVEILGVGFHLANGVGFAMAYTIAFGHKGIRGGIVWALILETMMVSVYPGWLGLKALDEFLSVSIFGHIIYGIVLGDVSKRLLRRWEGELS</sequence>
<keyword evidence="1" id="KW-0812">Transmembrane</keyword>
<feature type="transmembrane region" description="Helical" evidence="1">
    <location>
        <begin position="6"/>
        <end position="28"/>
    </location>
</feature>
<proteinExistence type="predicted"/>
<feature type="transmembrane region" description="Helical" evidence="1">
    <location>
        <begin position="40"/>
        <end position="58"/>
    </location>
</feature>
<protein>
    <submittedName>
        <fullName evidence="2">Uncharacterized protein</fullName>
    </submittedName>
</protein>
<dbReference type="EMBL" id="JAVDQG010000006">
    <property type="protein sequence ID" value="MDR6226828.1"/>
    <property type="molecule type" value="Genomic_DNA"/>
</dbReference>
<gene>
    <name evidence="2" type="ORF">JOE21_002838</name>
</gene>
<reference evidence="2 3" key="1">
    <citation type="submission" date="2023-07" db="EMBL/GenBank/DDBJ databases">
        <title>Genomic Encyclopedia of Type Strains, Phase IV (KMG-IV): sequencing the most valuable type-strain genomes for metagenomic binning, comparative biology and taxonomic classification.</title>
        <authorList>
            <person name="Goeker M."/>
        </authorList>
    </citation>
    <scope>NUCLEOTIDE SEQUENCE [LARGE SCALE GENOMIC DNA]</scope>
    <source>
        <strain evidence="2 3">DSM 45903</strain>
    </source>
</reference>
<evidence type="ECO:0000256" key="1">
    <source>
        <dbReference type="SAM" id="Phobius"/>
    </source>
</evidence>
<dbReference type="Proteomes" id="UP001185012">
    <property type="component" value="Unassembled WGS sequence"/>
</dbReference>
<accession>A0ABU1IPY1</accession>
<evidence type="ECO:0000313" key="3">
    <source>
        <dbReference type="Proteomes" id="UP001185012"/>
    </source>
</evidence>
<name>A0ABU1IPY1_9BACL</name>
<keyword evidence="3" id="KW-1185">Reference proteome</keyword>
<evidence type="ECO:0000313" key="2">
    <source>
        <dbReference type="EMBL" id="MDR6226828.1"/>
    </source>
</evidence>
<feature type="transmembrane region" description="Helical" evidence="1">
    <location>
        <begin position="127"/>
        <end position="148"/>
    </location>
</feature>
<comment type="caution">
    <text evidence="2">The sequence shown here is derived from an EMBL/GenBank/DDBJ whole genome shotgun (WGS) entry which is preliminary data.</text>
</comment>
<feature type="transmembrane region" description="Helical" evidence="1">
    <location>
        <begin position="94"/>
        <end position="115"/>
    </location>
</feature>